<feature type="non-terminal residue" evidence="3">
    <location>
        <position position="1"/>
    </location>
</feature>
<evidence type="ECO:0000313" key="2">
    <source>
        <dbReference type="Proteomes" id="UP000248480"/>
    </source>
</evidence>
<dbReference type="Proteomes" id="UP000248480">
    <property type="component" value="Unplaced"/>
</dbReference>
<dbReference type="RefSeq" id="XP_023584928.1">
    <property type="nucleotide sequence ID" value="XM_023729160.1"/>
</dbReference>
<feature type="region of interest" description="Disordered" evidence="1">
    <location>
        <begin position="177"/>
        <end position="226"/>
    </location>
</feature>
<keyword evidence="2" id="KW-1185">Reference proteome</keyword>
<dbReference type="AlphaFoldDB" id="A0A2Y9R016"/>
<dbReference type="GO" id="GO:0005634">
    <property type="term" value="C:nucleus"/>
    <property type="evidence" value="ECO:0007669"/>
    <property type="project" value="TreeGrafter"/>
</dbReference>
<feature type="region of interest" description="Disordered" evidence="1">
    <location>
        <begin position="243"/>
        <end position="266"/>
    </location>
</feature>
<evidence type="ECO:0000313" key="3">
    <source>
        <dbReference type="RefSeq" id="XP_023584928.1"/>
    </source>
</evidence>
<evidence type="ECO:0000256" key="1">
    <source>
        <dbReference type="SAM" id="MobiDB-lite"/>
    </source>
</evidence>
<dbReference type="FunCoup" id="A0A2Y9R016">
    <property type="interactions" value="2566"/>
</dbReference>
<dbReference type="GeneID" id="101341316"/>
<reference evidence="3" key="1">
    <citation type="submission" date="2025-08" db="UniProtKB">
        <authorList>
            <consortium name="RefSeq"/>
        </authorList>
    </citation>
    <scope>IDENTIFICATION</scope>
</reference>
<protein>
    <submittedName>
        <fullName evidence="3">Coiled-coil domain-containing protein 137</fullName>
    </submittedName>
</protein>
<feature type="compositionally biased region" description="Basic and acidic residues" evidence="1">
    <location>
        <begin position="150"/>
        <end position="159"/>
    </location>
</feature>
<feature type="region of interest" description="Disordered" evidence="1">
    <location>
        <begin position="1"/>
        <end position="38"/>
    </location>
</feature>
<dbReference type="CTD" id="339230"/>
<dbReference type="STRING" id="127582.A0A2Y9R016"/>
<organism evidence="2 3">
    <name type="scientific">Trichechus manatus latirostris</name>
    <name type="common">Florida manatee</name>
    <dbReference type="NCBI Taxonomy" id="127582"/>
    <lineage>
        <taxon>Eukaryota</taxon>
        <taxon>Metazoa</taxon>
        <taxon>Chordata</taxon>
        <taxon>Craniata</taxon>
        <taxon>Vertebrata</taxon>
        <taxon>Euteleostomi</taxon>
        <taxon>Mammalia</taxon>
        <taxon>Eutheria</taxon>
        <taxon>Afrotheria</taxon>
        <taxon>Sirenia</taxon>
        <taxon>Trichechidae</taxon>
        <taxon>Trichechus</taxon>
    </lineage>
</organism>
<dbReference type="InterPro" id="IPR026680">
    <property type="entry name" value="CCDC137"/>
</dbReference>
<dbReference type="InParanoid" id="A0A2Y9R016"/>
<accession>A0A2Y9R016</accession>
<dbReference type="PANTHER" id="PTHR21838">
    <property type="entry name" value="COILED-COIL DOMAIN-CONTAINING PROTEIN 137"/>
    <property type="match status" value="1"/>
</dbReference>
<dbReference type="PANTHER" id="PTHR21838:SF2">
    <property type="entry name" value="COILED-COIL DOMAIN-CONTAINING PROTEIN 137"/>
    <property type="match status" value="1"/>
</dbReference>
<proteinExistence type="predicted"/>
<gene>
    <name evidence="3" type="primary">CCDC137</name>
</gene>
<sequence length="266" mass="31230">RRRQQQEELRGKQRPALRPGQCRKEKKKVNCKPKNQDEQEIPFRLREIMRSRQQMKNPISNKRRKTEAHVAFRKTLEKEAKGVEPDIAVPKFKQKKWESDGAYMRRMEQETQHVLFLSKNQAARRPEAQGTPEREKSEHRKAFQKRRLERVRQRKEDKAADRLEQELLQDRVKFGEVALQPPELTARPRKSTSRGQPGEKSLVLRVPLGPGSVSQPLSPSLARQRIVEEERARVVQAYRTLKKLKQQQQGPELSCLRPGKKPRAHL</sequence>
<feature type="compositionally biased region" description="Basic and acidic residues" evidence="1">
    <location>
        <begin position="1"/>
        <end position="11"/>
    </location>
</feature>
<dbReference type="KEGG" id="tmu:101341316"/>
<feature type="region of interest" description="Disordered" evidence="1">
    <location>
        <begin position="117"/>
        <end position="159"/>
    </location>
</feature>
<feature type="compositionally biased region" description="Basic and acidic residues" evidence="1">
    <location>
        <begin position="124"/>
        <end position="141"/>
    </location>
</feature>
<name>A0A2Y9R016_TRIMA</name>